<keyword evidence="2" id="KW-0472">Membrane</keyword>
<organism evidence="3 4">
    <name type="scientific">Actinomadura nitritigenes</name>
    <dbReference type="NCBI Taxonomy" id="134602"/>
    <lineage>
        <taxon>Bacteria</taxon>
        <taxon>Bacillati</taxon>
        <taxon>Actinomycetota</taxon>
        <taxon>Actinomycetes</taxon>
        <taxon>Streptosporangiales</taxon>
        <taxon>Thermomonosporaceae</taxon>
        <taxon>Actinomadura</taxon>
    </lineage>
</organism>
<evidence type="ECO:0000313" key="3">
    <source>
        <dbReference type="EMBL" id="MBO2441374.1"/>
    </source>
</evidence>
<feature type="transmembrane region" description="Helical" evidence="2">
    <location>
        <begin position="210"/>
        <end position="232"/>
    </location>
</feature>
<sequence>MRLTALDFFGNSFQLAALAVLCFFPFLIVVTTALGRDTATVVAGWLGLDEPAAKAVADLFKIGSISGSVTVLGTCLLLLGAVAVAGVLQGWYQRMFDVPSRGWHDLTYRLLWLAVLFGYGTIQAVVARALGSFGDAVLQNVVGFILATTFWWTTVEVLLAGSVRWRTSLPTAAATGACCIGLGVFSARFFSDQIVANNQNYGPIGVVMVILSWLVAVGVVVHLGSVLGGLFTEHRGRSRPRRRAAGSMGASAAAEDPVRRP</sequence>
<evidence type="ECO:0000256" key="1">
    <source>
        <dbReference type="SAM" id="MobiDB-lite"/>
    </source>
</evidence>
<feature type="transmembrane region" description="Helical" evidence="2">
    <location>
        <begin position="109"/>
        <end position="131"/>
    </location>
</feature>
<reference evidence="3 4" key="1">
    <citation type="submission" date="2021-03" db="EMBL/GenBank/DDBJ databases">
        <authorList>
            <person name="Kanchanasin P."/>
            <person name="Saeng-In P."/>
            <person name="Phongsopitanun W."/>
            <person name="Yuki M."/>
            <person name="Kudo T."/>
            <person name="Ohkuma M."/>
            <person name="Tanasupawat S."/>
        </authorList>
    </citation>
    <scope>NUCLEOTIDE SEQUENCE [LARGE SCALE GENOMIC DNA]</scope>
    <source>
        <strain evidence="3 4">L46</strain>
    </source>
</reference>
<gene>
    <name evidence="3" type="ORF">J4557_28010</name>
</gene>
<feature type="transmembrane region" description="Helical" evidence="2">
    <location>
        <begin position="171"/>
        <end position="190"/>
    </location>
</feature>
<name>A0ABS3R554_9ACTN</name>
<feature type="compositionally biased region" description="Low complexity" evidence="1">
    <location>
        <begin position="245"/>
        <end position="254"/>
    </location>
</feature>
<keyword evidence="2" id="KW-1133">Transmembrane helix</keyword>
<dbReference type="EMBL" id="JAGEOK010000019">
    <property type="protein sequence ID" value="MBO2441374.1"/>
    <property type="molecule type" value="Genomic_DNA"/>
</dbReference>
<feature type="transmembrane region" description="Helical" evidence="2">
    <location>
        <begin position="137"/>
        <end position="159"/>
    </location>
</feature>
<evidence type="ECO:0000313" key="4">
    <source>
        <dbReference type="Proteomes" id="UP000666915"/>
    </source>
</evidence>
<proteinExistence type="predicted"/>
<comment type="caution">
    <text evidence="3">The sequence shown here is derived from an EMBL/GenBank/DDBJ whole genome shotgun (WGS) entry which is preliminary data.</text>
</comment>
<dbReference type="RefSeq" id="WP_208269741.1">
    <property type="nucleotide sequence ID" value="NZ_BAAAGM010000070.1"/>
</dbReference>
<evidence type="ECO:0000256" key="2">
    <source>
        <dbReference type="SAM" id="Phobius"/>
    </source>
</evidence>
<protein>
    <submittedName>
        <fullName evidence="3">Uncharacterized protein</fullName>
    </submittedName>
</protein>
<dbReference type="Proteomes" id="UP000666915">
    <property type="component" value="Unassembled WGS sequence"/>
</dbReference>
<feature type="region of interest" description="Disordered" evidence="1">
    <location>
        <begin position="238"/>
        <end position="261"/>
    </location>
</feature>
<feature type="transmembrane region" description="Helical" evidence="2">
    <location>
        <begin position="59"/>
        <end position="88"/>
    </location>
</feature>
<keyword evidence="2" id="KW-0812">Transmembrane</keyword>
<keyword evidence="4" id="KW-1185">Reference proteome</keyword>
<accession>A0ABS3R554</accession>